<dbReference type="AlphaFoldDB" id="A0AAV6S1K2"/>
<organism evidence="2 3">
    <name type="scientific">Solea senegalensis</name>
    <name type="common">Senegalese sole</name>
    <dbReference type="NCBI Taxonomy" id="28829"/>
    <lineage>
        <taxon>Eukaryota</taxon>
        <taxon>Metazoa</taxon>
        <taxon>Chordata</taxon>
        <taxon>Craniata</taxon>
        <taxon>Vertebrata</taxon>
        <taxon>Euteleostomi</taxon>
        <taxon>Actinopterygii</taxon>
        <taxon>Neopterygii</taxon>
        <taxon>Teleostei</taxon>
        <taxon>Neoteleostei</taxon>
        <taxon>Acanthomorphata</taxon>
        <taxon>Carangaria</taxon>
        <taxon>Pleuronectiformes</taxon>
        <taxon>Pleuronectoidei</taxon>
        <taxon>Soleidae</taxon>
        <taxon>Solea</taxon>
    </lineage>
</organism>
<sequence>MLMRWVSLSSLLISFGSLSASYTFAAVCCLHFPISPFSLAQMVAPSNTASTSNGKSRGACFAPSYHLAARYHRFLVLNDSHSSSFDQIQKGPKKHLHIDACLQNMMFWCVSK</sequence>
<evidence type="ECO:0000313" key="3">
    <source>
        <dbReference type="Proteomes" id="UP000693946"/>
    </source>
</evidence>
<keyword evidence="3" id="KW-1185">Reference proteome</keyword>
<proteinExistence type="predicted"/>
<keyword evidence="1" id="KW-0732">Signal</keyword>
<evidence type="ECO:0000256" key="1">
    <source>
        <dbReference type="SAM" id="SignalP"/>
    </source>
</evidence>
<evidence type="ECO:0000313" key="2">
    <source>
        <dbReference type="EMBL" id="KAG7511342.1"/>
    </source>
</evidence>
<feature type="signal peptide" evidence="1">
    <location>
        <begin position="1"/>
        <end position="20"/>
    </location>
</feature>
<protein>
    <recommendedName>
        <fullName evidence="4">Secreted protein</fullName>
    </recommendedName>
</protein>
<name>A0AAV6S1K2_SOLSE</name>
<comment type="caution">
    <text evidence="2">The sequence shown here is derived from an EMBL/GenBank/DDBJ whole genome shotgun (WGS) entry which is preliminary data.</text>
</comment>
<evidence type="ECO:0008006" key="4">
    <source>
        <dbReference type="Google" id="ProtNLM"/>
    </source>
</evidence>
<gene>
    <name evidence="2" type="ORF">JOB18_047509</name>
</gene>
<dbReference type="EMBL" id="JAGKHQ010000008">
    <property type="protein sequence ID" value="KAG7511342.1"/>
    <property type="molecule type" value="Genomic_DNA"/>
</dbReference>
<dbReference type="Proteomes" id="UP000693946">
    <property type="component" value="Linkage Group LG16"/>
</dbReference>
<accession>A0AAV6S1K2</accession>
<feature type="chain" id="PRO_5043451010" description="Secreted protein" evidence="1">
    <location>
        <begin position="21"/>
        <end position="112"/>
    </location>
</feature>
<reference evidence="2 3" key="1">
    <citation type="journal article" date="2021" name="Sci. Rep.">
        <title>Chromosome anchoring in Senegalese sole (Solea senegalensis) reveals sex-associated markers and genome rearrangements in flatfish.</title>
        <authorList>
            <person name="Guerrero-Cozar I."/>
            <person name="Gomez-Garrido J."/>
            <person name="Berbel C."/>
            <person name="Martinez-Blanch J.F."/>
            <person name="Alioto T."/>
            <person name="Claros M.G."/>
            <person name="Gagnaire P.A."/>
            <person name="Manchado M."/>
        </authorList>
    </citation>
    <scope>NUCLEOTIDE SEQUENCE [LARGE SCALE GENOMIC DNA]</scope>
    <source>
        <strain evidence="2">Sse05_10M</strain>
    </source>
</reference>